<dbReference type="CDD" id="cd01949">
    <property type="entry name" value="GGDEF"/>
    <property type="match status" value="1"/>
</dbReference>
<dbReference type="SMART" id="SM00267">
    <property type="entry name" value="GGDEF"/>
    <property type="match status" value="1"/>
</dbReference>
<evidence type="ECO:0000259" key="3">
    <source>
        <dbReference type="PROSITE" id="PS50887"/>
    </source>
</evidence>
<dbReference type="EMBL" id="BMKB01000004">
    <property type="protein sequence ID" value="GGA54533.1"/>
    <property type="molecule type" value="Genomic_DNA"/>
</dbReference>
<sequence>MMDALTDEEGRLCAIYRYGIPQTDMSEAMDRIAKVAMAATGTPIAAVSIIDRQQQIFMALRGAQSGPIPREESLCAMMIGKRRPLIVADTHEQDHFSKARLVKDQPHVRAYLGVPIISPDGYHLGTVSIADVEPRMFSEANVTALVNLAALAMEHISTHQPDAFDFATGALTRHRFQANVEREFARAKRYERPATLVFLDIDKFNEINTAIGHEMGDEVLKAVANRCKEVTRVCDSFGRIGGEAFGLLLPETMPYEASQCAERIREDINKLRFRTEKGVLSITASFGVAALTRELNSAMQWFAQADIAMFGAKRAGRNCVVFAPPLDAEDAQPSEGQAAAGGARANIH</sequence>
<keyword evidence="5" id="KW-1185">Reference proteome</keyword>
<dbReference type="Gene3D" id="3.30.70.270">
    <property type="match status" value="1"/>
</dbReference>
<dbReference type="InterPro" id="IPR003018">
    <property type="entry name" value="GAF"/>
</dbReference>
<dbReference type="FunFam" id="3.30.70.270:FF:000001">
    <property type="entry name" value="Diguanylate cyclase domain protein"/>
    <property type="match status" value="1"/>
</dbReference>
<dbReference type="GO" id="GO:0052621">
    <property type="term" value="F:diguanylate cyclase activity"/>
    <property type="evidence" value="ECO:0007669"/>
    <property type="project" value="UniProtKB-EC"/>
</dbReference>
<dbReference type="PANTHER" id="PTHR45138:SF9">
    <property type="entry name" value="DIGUANYLATE CYCLASE DGCM-RELATED"/>
    <property type="match status" value="1"/>
</dbReference>
<comment type="catalytic activity">
    <reaction evidence="2">
        <text>2 GTP = 3',3'-c-di-GMP + 2 diphosphate</text>
        <dbReference type="Rhea" id="RHEA:24898"/>
        <dbReference type="ChEBI" id="CHEBI:33019"/>
        <dbReference type="ChEBI" id="CHEBI:37565"/>
        <dbReference type="ChEBI" id="CHEBI:58805"/>
        <dbReference type="EC" id="2.7.7.65"/>
    </reaction>
</comment>
<dbReference type="AlphaFoldDB" id="A0A916RFE4"/>
<evidence type="ECO:0000313" key="5">
    <source>
        <dbReference type="Proteomes" id="UP000596977"/>
    </source>
</evidence>
<proteinExistence type="predicted"/>
<accession>A0A916RFE4</accession>
<dbReference type="SMART" id="SM00065">
    <property type="entry name" value="GAF"/>
    <property type="match status" value="1"/>
</dbReference>
<dbReference type="NCBIfam" id="TIGR00254">
    <property type="entry name" value="GGDEF"/>
    <property type="match status" value="1"/>
</dbReference>
<dbReference type="SUPFAM" id="SSF55781">
    <property type="entry name" value="GAF domain-like"/>
    <property type="match status" value="1"/>
</dbReference>
<dbReference type="Pfam" id="PF01590">
    <property type="entry name" value="GAF"/>
    <property type="match status" value="1"/>
</dbReference>
<feature type="domain" description="GGDEF" evidence="3">
    <location>
        <begin position="192"/>
        <end position="325"/>
    </location>
</feature>
<dbReference type="InterPro" id="IPR000160">
    <property type="entry name" value="GGDEF_dom"/>
</dbReference>
<dbReference type="InterPro" id="IPR029787">
    <property type="entry name" value="Nucleotide_cyclase"/>
</dbReference>
<dbReference type="SUPFAM" id="SSF55073">
    <property type="entry name" value="Nucleotide cyclase"/>
    <property type="match status" value="1"/>
</dbReference>
<evidence type="ECO:0000313" key="4">
    <source>
        <dbReference type="EMBL" id="GGA54533.1"/>
    </source>
</evidence>
<dbReference type="PROSITE" id="PS50887">
    <property type="entry name" value="GGDEF"/>
    <property type="match status" value="1"/>
</dbReference>
<dbReference type="InterPro" id="IPR050469">
    <property type="entry name" value="Diguanylate_Cyclase"/>
</dbReference>
<dbReference type="Gene3D" id="3.30.450.40">
    <property type="match status" value="1"/>
</dbReference>
<reference evidence="4 5" key="1">
    <citation type="journal article" date="2014" name="Int. J. Syst. Evol. Microbiol.">
        <title>Complete genome sequence of Corynebacterium casei LMG S-19264T (=DSM 44701T), isolated from a smear-ripened cheese.</title>
        <authorList>
            <consortium name="US DOE Joint Genome Institute (JGI-PGF)"/>
            <person name="Walter F."/>
            <person name="Albersmeier A."/>
            <person name="Kalinowski J."/>
            <person name="Ruckert C."/>
        </authorList>
    </citation>
    <scope>NUCLEOTIDE SEQUENCE [LARGE SCALE GENOMIC DNA]</scope>
    <source>
        <strain evidence="4 5">CGMCC 1.15896</strain>
    </source>
</reference>
<dbReference type="EC" id="2.7.7.65" evidence="1"/>
<dbReference type="RefSeq" id="WP_210316687.1">
    <property type="nucleotide sequence ID" value="NZ_BMKB01000004.1"/>
</dbReference>
<dbReference type="InterPro" id="IPR043128">
    <property type="entry name" value="Rev_trsase/Diguanyl_cyclase"/>
</dbReference>
<dbReference type="PANTHER" id="PTHR45138">
    <property type="entry name" value="REGULATORY COMPONENTS OF SENSORY TRANSDUCTION SYSTEM"/>
    <property type="match status" value="1"/>
</dbReference>
<evidence type="ECO:0000256" key="2">
    <source>
        <dbReference type="ARBA" id="ARBA00034247"/>
    </source>
</evidence>
<gene>
    <name evidence="4" type="ORF">GCM10011499_25900</name>
</gene>
<name>A0A916RFE4_9HYPH</name>
<dbReference type="Pfam" id="PF00990">
    <property type="entry name" value="GGDEF"/>
    <property type="match status" value="1"/>
</dbReference>
<dbReference type="InterPro" id="IPR029016">
    <property type="entry name" value="GAF-like_dom_sf"/>
</dbReference>
<comment type="caution">
    <text evidence="4">The sequence shown here is derived from an EMBL/GenBank/DDBJ whole genome shotgun (WGS) entry which is preliminary data.</text>
</comment>
<organism evidence="4 5">
    <name type="scientific">Pelagibacterium lentulum</name>
    <dbReference type="NCBI Taxonomy" id="2029865"/>
    <lineage>
        <taxon>Bacteria</taxon>
        <taxon>Pseudomonadati</taxon>
        <taxon>Pseudomonadota</taxon>
        <taxon>Alphaproteobacteria</taxon>
        <taxon>Hyphomicrobiales</taxon>
        <taxon>Devosiaceae</taxon>
        <taxon>Pelagibacterium</taxon>
    </lineage>
</organism>
<protein>
    <recommendedName>
        <fullName evidence="1">diguanylate cyclase</fullName>
        <ecNumber evidence="1">2.7.7.65</ecNumber>
    </recommendedName>
</protein>
<dbReference type="Proteomes" id="UP000596977">
    <property type="component" value="Unassembled WGS sequence"/>
</dbReference>
<evidence type="ECO:0000256" key="1">
    <source>
        <dbReference type="ARBA" id="ARBA00012528"/>
    </source>
</evidence>